<dbReference type="EMBL" id="JANAVB010004399">
    <property type="protein sequence ID" value="KAJ6848827.1"/>
    <property type="molecule type" value="Genomic_DNA"/>
</dbReference>
<keyword evidence="3" id="KW-1185">Reference proteome</keyword>
<reference evidence="2" key="1">
    <citation type="journal article" date="2023" name="GigaByte">
        <title>Genome assembly of the bearded iris, Iris pallida Lam.</title>
        <authorList>
            <person name="Bruccoleri R.E."/>
            <person name="Oakeley E.J."/>
            <person name="Faust A.M.E."/>
            <person name="Altorfer M."/>
            <person name="Dessus-Babus S."/>
            <person name="Burckhardt D."/>
            <person name="Oertli M."/>
            <person name="Naumann U."/>
            <person name="Petersen F."/>
            <person name="Wong J."/>
        </authorList>
    </citation>
    <scope>NUCLEOTIDE SEQUENCE</scope>
    <source>
        <strain evidence="2">GSM-AAB239-AS_SAM_17_03QT</strain>
    </source>
</reference>
<keyword evidence="1" id="KW-1133">Transmembrane helix</keyword>
<dbReference type="Pfam" id="PF04749">
    <property type="entry name" value="PLAC8"/>
    <property type="match status" value="1"/>
</dbReference>
<dbReference type="Proteomes" id="UP001140949">
    <property type="component" value="Unassembled WGS sequence"/>
</dbReference>
<protein>
    <submittedName>
        <fullName evidence="2">Cell number regulator 2-like</fullName>
    </submittedName>
</protein>
<dbReference type="PANTHER" id="PTHR15907">
    <property type="entry name" value="DUF614 FAMILY PROTEIN-RELATED"/>
    <property type="match status" value="1"/>
</dbReference>
<keyword evidence="1" id="KW-0812">Transmembrane</keyword>
<dbReference type="AlphaFoldDB" id="A0AAX6I7H3"/>
<dbReference type="NCBIfam" id="TIGR01571">
    <property type="entry name" value="A_thal_Cys_rich"/>
    <property type="match status" value="1"/>
</dbReference>
<evidence type="ECO:0000313" key="2">
    <source>
        <dbReference type="EMBL" id="KAJ6848827.1"/>
    </source>
</evidence>
<sequence>MYSNPPPPPRQDGPPMYPQVGSYAQPPPFMTGIPVGSTDQFYPPPDTAGLPGLYQKPIKWSTGLCACTDDCGNCCTTCWCPCITFGQVAEIVDNGSSSCGASGALYALVMVLTGCQCVYSCFYRTKMRRQYGLEESPCNDCLIHCCCEQCALCQEYRELKGRGFDMNIGWHANMERRAGTVAAPPPVQGSMTR</sequence>
<comment type="caution">
    <text evidence="2">The sequence shown here is derived from an EMBL/GenBank/DDBJ whole genome shotgun (WGS) entry which is preliminary data.</text>
</comment>
<gene>
    <name evidence="2" type="ORF">M6B38_272515</name>
</gene>
<evidence type="ECO:0000313" key="3">
    <source>
        <dbReference type="Proteomes" id="UP001140949"/>
    </source>
</evidence>
<proteinExistence type="predicted"/>
<reference evidence="2" key="2">
    <citation type="submission" date="2023-04" db="EMBL/GenBank/DDBJ databases">
        <authorList>
            <person name="Bruccoleri R.E."/>
            <person name="Oakeley E.J."/>
            <person name="Faust A.-M."/>
            <person name="Dessus-Babus S."/>
            <person name="Altorfer M."/>
            <person name="Burckhardt D."/>
            <person name="Oertli M."/>
            <person name="Naumann U."/>
            <person name="Petersen F."/>
            <person name="Wong J."/>
        </authorList>
    </citation>
    <scope>NUCLEOTIDE SEQUENCE</scope>
    <source>
        <strain evidence="2">GSM-AAB239-AS_SAM_17_03QT</strain>
        <tissue evidence="2">Leaf</tissue>
    </source>
</reference>
<name>A0AAX6I7H3_IRIPA</name>
<dbReference type="InterPro" id="IPR006461">
    <property type="entry name" value="PLAC_motif_containing"/>
</dbReference>
<keyword evidence="1" id="KW-0472">Membrane</keyword>
<organism evidence="2 3">
    <name type="scientific">Iris pallida</name>
    <name type="common">Sweet iris</name>
    <dbReference type="NCBI Taxonomy" id="29817"/>
    <lineage>
        <taxon>Eukaryota</taxon>
        <taxon>Viridiplantae</taxon>
        <taxon>Streptophyta</taxon>
        <taxon>Embryophyta</taxon>
        <taxon>Tracheophyta</taxon>
        <taxon>Spermatophyta</taxon>
        <taxon>Magnoliopsida</taxon>
        <taxon>Liliopsida</taxon>
        <taxon>Asparagales</taxon>
        <taxon>Iridaceae</taxon>
        <taxon>Iridoideae</taxon>
        <taxon>Irideae</taxon>
        <taxon>Iris</taxon>
    </lineage>
</organism>
<feature type="transmembrane region" description="Helical" evidence="1">
    <location>
        <begin position="103"/>
        <end position="122"/>
    </location>
</feature>
<accession>A0AAX6I7H3</accession>
<evidence type="ECO:0000256" key="1">
    <source>
        <dbReference type="SAM" id="Phobius"/>
    </source>
</evidence>